<accession>A0A2V1D735</accession>
<reference evidence="2 3" key="1">
    <citation type="journal article" date="2018" name="Sci. Rep.">
        <title>Comparative genomics provides insights into the lifestyle and reveals functional heterogeneity of dark septate endophytic fungi.</title>
        <authorList>
            <person name="Knapp D.G."/>
            <person name="Nemeth J.B."/>
            <person name="Barry K."/>
            <person name="Hainaut M."/>
            <person name="Henrissat B."/>
            <person name="Johnson J."/>
            <person name="Kuo A."/>
            <person name="Lim J.H.P."/>
            <person name="Lipzen A."/>
            <person name="Nolan M."/>
            <person name="Ohm R.A."/>
            <person name="Tamas L."/>
            <person name="Grigoriev I.V."/>
            <person name="Spatafora J.W."/>
            <person name="Nagy L.G."/>
            <person name="Kovacs G.M."/>
        </authorList>
    </citation>
    <scope>NUCLEOTIDE SEQUENCE [LARGE SCALE GENOMIC DNA]</scope>
    <source>
        <strain evidence="2 3">DSE2036</strain>
    </source>
</reference>
<dbReference type="EMBL" id="KZ805562">
    <property type="protein sequence ID" value="PVH93872.1"/>
    <property type="molecule type" value="Genomic_DNA"/>
</dbReference>
<gene>
    <name evidence="2" type="ORF">DM02DRAFT_618987</name>
</gene>
<protein>
    <submittedName>
        <fullName evidence="2">Uncharacterized protein</fullName>
    </submittedName>
</protein>
<dbReference type="Proteomes" id="UP000244855">
    <property type="component" value="Unassembled WGS sequence"/>
</dbReference>
<keyword evidence="3" id="KW-1185">Reference proteome</keyword>
<evidence type="ECO:0000256" key="1">
    <source>
        <dbReference type="SAM" id="MobiDB-lite"/>
    </source>
</evidence>
<sequence>MMGVILMRWHARRPVGLLSSTVSCKCQSEQTGQPLQGQRVARPDPAGRTSEPRVVESWTVDLIPESTENVTEPYTVSVLSRGGKRCNL</sequence>
<feature type="region of interest" description="Disordered" evidence="1">
    <location>
        <begin position="28"/>
        <end position="53"/>
    </location>
</feature>
<dbReference type="AlphaFoldDB" id="A0A2V1D735"/>
<proteinExistence type="predicted"/>
<evidence type="ECO:0000313" key="3">
    <source>
        <dbReference type="Proteomes" id="UP000244855"/>
    </source>
</evidence>
<name>A0A2V1D735_9PLEO</name>
<evidence type="ECO:0000313" key="2">
    <source>
        <dbReference type="EMBL" id="PVH93872.1"/>
    </source>
</evidence>
<organism evidence="2 3">
    <name type="scientific">Periconia macrospinosa</name>
    <dbReference type="NCBI Taxonomy" id="97972"/>
    <lineage>
        <taxon>Eukaryota</taxon>
        <taxon>Fungi</taxon>
        <taxon>Dikarya</taxon>
        <taxon>Ascomycota</taxon>
        <taxon>Pezizomycotina</taxon>
        <taxon>Dothideomycetes</taxon>
        <taxon>Pleosporomycetidae</taxon>
        <taxon>Pleosporales</taxon>
        <taxon>Massarineae</taxon>
        <taxon>Periconiaceae</taxon>
        <taxon>Periconia</taxon>
    </lineage>
</organism>